<evidence type="ECO:0000313" key="4">
    <source>
        <dbReference type="Proteomes" id="UP001345963"/>
    </source>
</evidence>
<organism evidence="3 4">
    <name type="scientific">Ataeniobius toweri</name>
    <dbReference type="NCBI Taxonomy" id="208326"/>
    <lineage>
        <taxon>Eukaryota</taxon>
        <taxon>Metazoa</taxon>
        <taxon>Chordata</taxon>
        <taxon>Craniata</taxon>
        <taxon>Vertebrata</taxon>
        <taxon>Euteleostomi</taxon>
        <taxon>Actinopterygii</taxon>
        <taxon>Neopterygii</taxon>
        <taxon>Teleostei</taxon>
        <taxon>Neoteleostei</taxon>
        <taxon>Acanthomorphata</taxon>
        <taxon>Ovalentaria</taxon>
        <taxon>Atherinomorphae</taxon>
        <taxon>Cyprinodontiformes</taxon>
        <taxon>Goodeidae</taxon>
        <taxon>Ataeniobius</taxon>
    </lineage>
</organism>
<keyword evidence="4" id="KW-1185">Reference proteome</keyword>
<reference evidence="3 4" key="1">
    <citation type="submission" date="2021-07" db="EMBL/GenBank/DDBJ databases">
        <authorList>
            <person name="Palmer J.M."/>
        </authorList>
    </citation>
    <scope>NUCLEOTIDE SEQUENCE [LARGE SCALE GENOMIC DNA]</scope>
    <source>
        <strain evidence="3 4">AT_MEX2019</strain>
        <tissue evidence="3">Muscle</tissue>
    </source>
</reference>
<evidence type="ECO:0000313" key="3">
    <source>
        <dbReference type="EMBL" id="MED6236039.1"/>
    </source>
</evidence>
<keyword evidence="2" id="KW-0732">Signal</keyword>
<feature type="signal peptide" evidence="2">
    <location>
        <begin position="1"/>
        <end position="17"/>
    </location>
</feature>
<dbReference type="EMBL" id="JAHUTI010011216">
    <property type="protein sequence ID" value="MED6236039.1"/>
    <property type="molecule type" value="Genomic_DNA"/>
</dbReference>
<name>A0ABU7AE39_9TELE</name>
<evidence type="ECO:0000256" key="1">
    <source>
        <dbReference type="SAM" id="MobiDB-lite"/>
    </source>
</evidence>
<feature type="non-terminal residue" evidence="3">
    <location>
        <position position="108"/>
    </location>
</feature>
<dbReference type="Proteomes" id="UP001345963">
    <property type="component" value="Unassembled WGS sequence"/>
</dbReference>
<evidence type="ECO:0000256" key="2">
    <source>
        <dbReference type="SAM" id="SignalP"/>
    </source>
</evidence>
<sequence>CLLCVCSISSLITLAVAQLMCITTDLQTSTSQRLRHREPNAHGKLPTSVCRHFTDTQAMLTPLEAPQKMKNNAQRTRRSSADVGGSVKTLTAAHLSALRDLLLDKKTT</sequence>
<feature type="region of interest" description="Disordered" evidence="1">
    <location>
        <begin position="65"/>
        <end position="85"/>
    </location>
</feature>
<feature type="chain" id="PRO_5045293556" evidence="2">
    <location>
        <begin position="18"/>
        <end position="108"/>
    </location>
</feature>
<feature type="non-terminal residue" evidence="3">
    <location>
        <position position="1"/>
    </location>
</feature>
<gene>
    <name evidence="3" type="ORF">ATANTOWER_003556</name>
</gene>
<proteinExistence type="predicted"/>
<accession>A0ABU7AE39</accession>
<comment type="caution">
    <text evidence="3">The sequence shown here is derived from an EMBL/GenBank/DDBJ whole genome shotgun (WGS) entry which is preliminary data.</text>
</comment>
<protein>
    <submittedName>
        <fullName evidence="3">Uncharacterized protein</fullName>
    </submittedName>
</protein>